<feature type="region of interest" description="Disordered" evidence="1">
    <location>
        <begin position="1"/>
        <end position="23"/>
    </location>
</feature>
<dbReference type="OrthoDB" id="10036512at2759"/>
<reference evidence="2 3" key="1">
    <citation type="submission" date="2018-11" db="EMBL/GenBank/DDBJ databases">
        <authorList>
            <consortium name="Pathogen Informatics"/>
        </authorList>
    </citation>
    <scope>NUCLEOTIDE SEQUENCE [LARGE SCALE GENOMIC DNA]</scope>
    <source>
        <strain evidence="2 3">NST_G2</strain>
    </source>
</reference>
<proteinExistence type="predicted"/>
<dbReference type="Proteomes" id="UP000275846">
    <property type="component" value="Unassembled WGS sequence"/>
</dbReference>
<organism evidence="2 3">
    <name type="scientific">Schistocephalus solidus</name>
    <name type="common">Tapeworm</name>
    <dbReference type="NCBI Taxonomy" id="70667"/>
    <lineage>
        <taxon>Eukaryota</taxon>
        <taxon>Metazoa</taxon>
        <taxon>Spiralia</taxon>
        <taxon>Lophotrochozoa</taxon>
        <taxon>Platyhelminthes</taxon>
        <taxon>Cestoda</taxon>
        <taxon>Eucestoda</taxon>
        <taxon>Diphyllobothriidea</taxon>
        <taxon>Diphyllobothriidae</taxon>
        <taxon>Schistocephalus</taxon>
    </lineage>
</organism>
<dbReference type="AlphaFoldDB" id="A0A3P7DDN0"/>
<evidence type="ECO:0000256" key="1">
    <source>
        <dbReference type="SAM" id="MobiDB-lite"/>
    </source>
</evidence>
<name>A0A3P7DDN0_SCHSO</name>
<protein>
    <submittedName>
        <fullName evidence="2">Uncharacterized protein</fullName>
    </submittedName>
</protein>
<keyword evidence="3" id="KW-1185">Reference proteome</keyword>
<evidence type="ECO:0000313" key="3">
    <source>
        <dbReference type="Proteomes" id="UP000275846"/>
    </source>
</evidence>
<gene>
    <name evidence="2" type="ORF">SSLN_LOCUS18320</name>
</gene>
<sequence>MTSSSSASYDDSDSEISSADKEISWTSDISDVAANNSSSTPSIEEEPTVREDMSSWAIRSRWELIHLSSLLKIIRRLTSDIPADARTRLCGASDVSTVPAMGSEVFNRWNNPQKADKIQLERALKNAFKKEYDRLHKKGLKATLGKSLEALPTLDNLDTFLRFCNLDDGLQIQLMIEAGSDGYASLIGGQCSQQGCISMMIS</sequence>
<dbReference type="EMBL" id="UYSU01044157">
    <property type="protein sequence ID" value="VDM04706.1"/>
    <property type="molecule type" value="Genomic_DNA"/>
</dbReference>
<accession>A0A3P7DDN0</accession>
<evidence type="ECO:0000313" key="2">
    <source>
        <dbReference type="EMBL" id="VDM04706.1"/>
    </source>
</evidence>
<feature type="region of interest" description="Disordered" evidence="1">
    <location>
        <begin position="30"/>
        <end position="49"/>
    </location>
</feature>